<dbReference type="EnsemblMetazoa" id="PPAI007035-RA">
    <property type="protein sequence ID" value="PPAI007035-PA"/>
    <property type="gene ID" value="PPAI007035"/>
</dbReference>
<dbReference type="Proteomes" id="UP000092462">
    <property type="component" value="Unassembled WGS sequence"/>
</dbReference>
<dbReference type="AlphaFoldDB" id="A0A1B0DG74"/>
<protein>
    <recommendedName>
        <fullName evidence="1">DUF5641 domain-containing protein</fullName>
    </recommendedName>
</protein>
<accession>A0A1B0DG74</accession>
<organism evidence="2 3">
    <name type="scientific">Phlebotomus papatasi</name>
    <name type="common">Sandfly</name>
    <dbReference type="NCBI Taxonomy" id="29031"/>
    <lineage>
        <taxon>Eukaryota</taxon>
        <taxon>Metazoa</taxon>
        <taxon>Ecdysozoa</taxon>
        <taxon>Arthropoda</taxon>
        <taxon>Hexapoda</taxon>
        <taxon>Insecta</taxon>
        <taxon>Pterygota</taxon>
        <taxon>Neoptera</taxon>
        <taxon>Endopterygota</taxon>
        <taxon>Diptera</taxon>
        <taxon>Nematocera</taxon>
        <taxon>Psychodoidea</taxon>
        <taxon>Psychodidae</taxon>
        <taxon>Phlebotomus</taxon>
        <taxon>Phlebotomus</taxon>
    </lineage>
</organism>
<dbReference type="PANTHER" id="PTHR47331">
    <property type="entry name" value="PHD-TYPE DOMAIN-CONTAINING PROTEIN"/>
    <property type="match status" value="1"/>
</dbReference>
<evidence type="ECO:0000259" key="1">
    <source>
        <dbReference type="Pfam" id="PF18701"/>
    </source>
</evidence>
<dbReference type="Pfam" id="PF18701">
    <property type="entry name" value="DUF5641"/>
    <property type="match status" value="1"/>
</dbReference>
<evidence type="ECO:0000313" key="2">
    <source>
        <dbReference type="EnsemblMetazoa" id="PPAI007035-PA"/>
    </source>
</evidence>
<evidence type="ECO:0000313" key="3">
    <source>
        <dbReference type="Proteomes" id="UP000092462"/>
    </source>
</evidence>
<feature type="domain" description="DUF5641" evidence="1">
    <location>
        <begin position="688"/>
        <end position="748"/>
    </location>
</feature>
<dbReference type="PANTHER" id="PTHR47331:SF6">
    <property type="entry name" value="DOUBLECORTIN DOMAIN-CONTAINING PROTEIN"/>
    <property type="match status" value="1"/>
</dbReference>
<keyword evidence="3" id="KW-1185">Reference proteome</keyword>
<dbReference type="VEuPathDB" id="VectorBase:PPAI007035"/>
<dbReference type="Pfam" id="PF03564">
    <property type="entry name" value="DUF1759"/>
    <property type="match status" value="1"/>
</dbReference>
<dbReference type="InterPro" id="IPR005312">
    <property type="entry name" value="DUF1759"/>
</dbReference>
<name>A0A1B0DG74_PHLPP</name>
<proteinExistence type="predicted"/>
<dbReference type="EMBL" id="AJVK01059349">
    <property type="status" value="NOT_ANNOTATED_CDS"/>
    <property type="molecule type" value="Genomic_DNA"/>
</dbReference>
<reference evidence="2" key="1">
    <citation type="submission" date="2022-08" db="UniProtKB">
        <authorList>
            <consortium name="EnsemblMetazoa"/>
        </authorList>
    </citation>
    <scope>IDENTIFICATION</scope>
    <source>
        <strain evidence="2">Israel</strain>
    </source>
</reference>
<sequence>MVKKSRGELPSFGPPSIRSSMPAGKSQAARKGNLTQIEKEVRDFHERIDVLEGEDDLIQLHILRDKLQQLTSKYRAEQHGLISSQEDSKSKLEEQEELRVFNERVEIVEKQLTKIISTVSVRTQLNSTPQGGYVNTSGNLDASAILALLKTTLEQQERQRSADNEKFNLLAKKILEAEPSSSIVVEPVKVPEFDGNYRQWKQFHSVFTALVHNDETISPAQKLSHLKSKLKGVAADTISHLEITNENYAAAWATVKKQFDNKPSIIAAHMDCFMNQQPLKAATAAGVKKLQMTSSSTLQSLSALGVPQSDPWMIHIVCNKLDSETRSLWFRESAGQQSSWDFFEEFLIKRDSLDNLSVDCLVLKKVTSNQPNWSISHSDIQIPEHLHLADPHWYKNSPIDMLIGAQHFWDILKSGVVELGNDLPSLRETLFGWVIVGAVPPPSPSLDKVPSSLSLEKVTCQVASHATLDFDLSRFFEIEDVPADKPGNSDHLAVESLFLTTTKRSPEGRYISRVTPVKANSDNPRPLTIPKAELCGAVLATKLVEVVSSAIQISAIYFWCDAEVVIHQIHNSEKKRDVFTRNRVQEILKRSDPVNWRHIPGTENPADILSRGASPDALIANRLWWHGPPWLQESCENWPLAYCRSKGGGANDSPQVTLTLTSKCEFPSIFEQLLSRYSDFDKMKRILAKWDSENENLKVSDIVLIKDDLLPSTHWSLGRIERVFPQQNDEKVRVVEVRTSKGLFKRPVV</sequence>
<dbReference type="VEuPathDB" id="VectorBase:PPAPM1_012549"/>
<dbReference type="InterPro" id="IPR040676">
    <property type="entry name" value="DUF5641"/>
</dbReference>